<feature type="compositionally biased region" description="Gly residues" evidence="4">
    <location>
        <begin position="282"/>
        <end position="299"/>
    </location>
</feature>
<dbReference type="Proteomes" id="UP000190306">
    <property type="component" value="Chromosome"/>
</dbReference>
<feature type="region of interest" description="Disordered" evidence="4">
    <location>
        <begin position="278"/>
        <end position="301"/>
    </location>
</feature>
<feature type="domain" description="Plastocyanin-like" evidence="6">
    <location>
        <begin position="460"/>
        <end position="572"/>
    </location>
</feature>
<evidence type="ECO:0000259" key="6">
    <source>
        <dbReference type="Pfam" id="PF07731"/>
    </source>
</evidence>
<keyword evidence="2" id="KW-0560">Oxidoreductase</keyword>
<feature type="domain" description="Plastocyanin-like" evidence="7">
    <location>
        <begin position="133"/>
        <end position="238"/>
    </location>
</feature>
<dbReference type="InterPro" id="IPR011706">
    <property type="entry name" value="Cu-oxidase_C"/>
</dbReference>
<organism evidence="9 11">
    <name type="scientific">Streptomyces antibioticus</name>
    <dbReference type="NCBI Taxonomy" id="1890"/>
    <lineage>
        <taxon>Bacteria</taxon>
        <taxon>Bacillati</taxon>
        <taxon>Actinomycetota</taxon>
        <taxon>Actinomycetes</taxon>
        <taxon>Kitasatosporales</taxon>
        <taxon>Streptomycetaceae</taxon>
        <taxon>Streptomyces</taxon>
    </lineage>
</organism>
<dbReference type="InterPro" id="IPR033138">
    <property type="entry name" value="Cu_oxidase_CS"/>
</dbReference>
<dbReference type="InterPro" id="IPR011707">
    <property type="entry name" value="Cu-oxidase-like_N"/>
</dbReference>
<gene>
    <name evidence="8" type="ORF">AFM16_14125</name>
    <name evidence="9" type="ORF">HCX60_14330</name>
</gene>
<dbReference type="GO" id="GO:0016491">
    <property type="term" value="F:oxidoreductase activity"/>
    <property type="evidence" value="ECO:0007669"/>
    <property type="project" value="UniProtKB-KW"/>
</dbReference>
<keyword evidence="1" id="KW-0479">Metal-binding</keyword>
<dbReference type="InterPro" id="IPR002355">
    <property type="entry name" value="Cu_oxidase_Cu_BS"/>
</dbReference>
<dbReference type="RefSeq" id="WP_078633527.1">
    <property type="nucleotide sequence ID" value="NZ_CM007717.1"/>
</dbReference>
<evidence type="ECO:0000259" key="7">
    <source>
        <dbReference type="Pfam" id="PF07732"/>
    </source>
</evidence>
<reference evidence="9 11" key="2">
    <citation type="submission" date="2020-03" db="EMBL/GenBank/DDBJ databases">
        <title>Is there a link between lipid content and antibiotic production in Streptomyces?</title>
        <authorList>
            <person name="David M."/>
            <person name="Lejeune C."/>
            <person name="Abreu S."/>
            <person name="Thibessard A."/>
            <person name="Leblond P."/>
            <person name="Chaminade P."/>
            <person name="Virolle M.-J."/>
        </authorList>
    </citation>
    <scope>NUCLEOTIDE SEQUENCE [LARGE SCALE GENOMIC DNA]</scope>
    <source>
        <strain evidence="9 11">DSM 41481</strain>
    </source>
</reference>
<evidence type="ECO:0000256" key="1">
    <source>
        <dbReference type="ARBA" id="ARBA00022723"/>
    </source>
</evidence>
<dbReference type="PROSITE" id="PS00079">
    <property type="entry name" value="MULTICOPPER_OXIDASE1"/>
    <property type="match status" value="1"/>
</dbReference>
<dbReference type="InterPro" id="IPR034279">
    <property type="entry name" value="CuRO_3_CopA"/>
</dbReference>
<evidence type="ECO:0000313" key="9">
    <source>
        <dbReference type="EMBL" id="QIT44595.1"/>
    </source>
</evidence>
<dbReference type="InterPro" id="IPR045087">
    <property type="entry name" value="Cu-oxidase_fam"/>
</dbReference>
<feature type="compositionally biased region" description="Low complexity" evidence="4">
    <location>
        <begin position="27"/>
        <end position="54"/>
    </location>
</feature>
<keyword evidence="3" id="KW-0186">Copper</keyword>
<evidence type="ECO:0000256" key="3">
    <source>
        <dbReference type="ARBA" id="ARBA00023008"/>
    </source>
</evidence>
<dbReference type="EMBL" id="LHQL01000008">
    <property type="protein sequence ID" value="OOQ52079.1"/>
    <property type="molecule type" value="Genomic_DNA"/>
</dbReference>
<proteinExistence type="predicted"/>
<evidence type="ECO:0000256" key="2">
    <source>
        <dbReference type="ARBA" id="ARBA00023002"/>
    </source>
</evidence>
<sequence>MHTHTRRTVLGASIAAVGAGALGACTGSPSGSGAPSASGSPAGTATRTVSGSQPRPGPPAAAGPADRGSGHGTGHDAGRGTGSGDGFAGGRAAKGLAGYVTPSGPEVEAAERERGYGPVRKFSLTATEALLDLGGPTVRTWAYDGMLPGHEMRITKGDTFQLTFANHLPQATTLHSHGIRLRCDMDGVPGLTQSSIRPGADFTYRFAVSHPGTYWVHSHSGMQLDRGLYAPLIVEDPREPLSYDKEWVVVLDDWVDGVDGSTPDAVFAELSHGRGMADMGEGTHGSGHGASGGAAGGATGPSRILHGARSRLLRSPGGHVAYPYYLVNGRVPEAPSVLRARPGDRIRLRIINAAAETAFRVALGGHEMTVTHTDGYPVRHTRTDALLLGMAERYDVLVTAKDGVFPLVALAEGKNAKALAVLRTGGGRRPGPGAHPSELDGRIVPASRLVPHDSVALCDRAPDRELRFRLTGDMKRFNWSFDRQPYSLERCHPVRQGERVRVTLVNGTDMWHPMHLHGHTFALAGIGSAGARKDTAVVLPHRKLVIDFNADNPGLWMLHCHNQYHSESGMMTLLGYRA</sequence>
<evidence type="ECO:0000313" key="11">
    <source>
        <dbReference type="Proteomes" id="UP000502504"/>
    </source>
</evidence>
<dbReference type="PROSITE" id="PS51257">
    <property type="entry name" value="PROKAR_LIPOPROTEIN"/>
    <property type="match status" value="1"/>
</dbReference>
<evidence type="ECO:0000313" key="10">
    <source>
        <dbReference type="Proteomes" id="UP000190306"/>
    </source>
</evidence>
<keyword evidence="10" id="KW-1185">Reference proteome</keyword>
<feature type="compositionally biased region" description="Gly residues" evidence="4">
    <location>
        <begin position="79"/>
        <end position="89"/>
    </location>
</feature>
<dbReference type="PANTHER" id="PTHR11709:SF394">
    <property type="entry name" value="FI03373P-RELATED"/>
    <property type="match status" value="1"/>
</dbReference>
<name>A0AAE6Y6R8_STRAT</name>
<dbReference type="Pfam" id="PF00394">
    <property type="entry name" value="Cu-oxidase"/>
    <property type="match status" value="1"/>
</dbReference>
<dbReference type="PANTHER" id="PTHR11709">
    <property type="entry name" value="MULTI-COPPER OXIDASE"/>
    <property type="match status" value="1"/>
</dbReference>
<dbReference type="InterPro" id="IPR006311">
    <property type="entry name" value="TAT_signal"/>
</dbReference>
<accession>A0AAE6Y6R8</accession>
<feature type="region of interest" description="Disordered" evidence="4">
    <location>
        <begin position="27"/>
        <end position="89"/>
    </location>
</feature>
<dbReference type="CDD" id="cd13870">
    <property type="entry name" value="CuRO_2_CopA_like_1"/>
    <property type="match status" value="1"/>
</dbReference>
<evidence type="ECO:0000313" key="8">
    <source>
        <dbReference type="EMBL" id="OOQ52079.1"/>
    </source>
</evidence>
<dbReference type="CDD" id="cd13861">
    <property type="entry name" value="CuRO_1_CumA_like"/>
    <property type="match status" value="1"/>
</dbReference>
<dbReference type="GO" id="GO:0005507">
    <property type="term" value="F:copper ion binding"/>
    <property type="evidence" value="ECO:0007669"/>
    <property type="project" value="InterPro"/>
</dbReference>
<dbReference type="PROSITE" id="PS51318">
    <property type="entry name" value="TAT"/>
    <property type="match status" value="1"/>
</dbReference>
<dbReference type="PROSITE" id="PS00080">
    <property type="entry name" value="MULTICOPPER_OXIDASE2"/>
    <property type="match status" value="1"/>
</dbReference>
<dbReference type="AlphaFoldDB" id="A0AAE6Y6R8"/>
<dbReference type="CDD" id="cd13896">
    <property type="entry name" value="CuRO_3_CopA"/>
    <property type="match status" value="1"/>
</dbReference>
<dbReference type="InterPro" id="IPR008972">
    <property type="entry name" value="Cupredoxin"/>
</dbReference>
<evidence type="ECO:0000259" key="5">
    <source>
        <dbReference type="Pfam" id="PF00394"/>
    </source>
</evidence>
<dbReference type="EMBL" id="CP050692">
    <property type="protein sequence ID" value="QIT44595.1"/>
    <property type="molecule type" value="Genomic_DNA"/>
</dbReference>
<protein>
    <submittedName>
        <fullName evidence="8 9">Copper oxidase</fullName>
    </submittedName>
</protein>
<dbReference type="Pfam" id="PF07732">
    <property type="entry name" value="Cu-oxidase_3"/>
    <property type="match status" value="1"/>
</dbReference>
<dbReference type="SUPFAM" id="SSF49503">
    <property type="entry name" value="Cupredoxins"/>
    <property type="match status" value="3"/>
</dbReference>
<feature type="domain" description="Plastocyanin-like" evidence="5">
    <location>
        <begin position="325"/>
        <end position="426"/>
    </location>
</feature>
<dbReference type="Pfam" id="PF07731">
    <property type="entry name" value="Cu-oxidase_2"/>
    <property type="match status" value="1"/>
</dbReference>
<dbReference type="Gene3D" id="2.60.40.420">
    <property type="entry name" value="Cupredoxins - blue copper proteins"/>
    <property type="match status" value="3"/>
</dbReference>
<dbReference type="Proteomes" id="UP000502504">
    <property type="component" value="Chromosome"/>
</dbReference>
<dbReference type="InterPro" id="IPR001117">
    <property type="entry name" value="Cu-oxidase_2nd"/>
</dbReference>
<evidence type="ECO:0000256" key="4">
    <source>
        <dbReference type="SAM" id="MobiDB-lite"/>
    </source>
</evidence>
<reference evidence="8 10" key="1">
    <citation type="submission" date="2015-07" db="EMBL/GenBank/DDBJ databases">
        <title>Draft Genome Sequence of Streptomyces antibioticus, IMRU 3720 reveals insights in the evolution of actinomycin biosynthetic gene clusters in Streptomyces.</title>
        <authorList>
            <person name="Crnovcic I."/>
            <person name="Ruckert C."/>
            <person name="Kalinowksi J."/>
            <person name="Keller U."/>
        </authorList>
    </citation>
    <scope>NUCLEOTIDE SEQUENCE [LARGE SCALE GENOMIC DNA]</scope>
    <source>
        <strain evidence="8 10">DSM 41481</strain>
    </source>
</reference>